<dbReference type="RefSeq" id="WP_279852652.1">
    <property type="nucleotide sequence ID" value="NZ_JAOCIA010000072.1"/>
</dbReference>
<dbReference type="AlphaFoldDB" id="A0AA43AWE6"/>
<comment type="caution">
    <text evidence="1">The sequence shown here is derived from an EMBL/GenBank/DDBJ whole genome shotgun (WGS) entry which is preliminary data.</text>
</comment>
<evidence type="ECO:0000313" key="2">
    <source>
        <dbReference type="Proteomes" id="UP001161294"/>
    </source>
</evidence>
<gene>
    <name evidence="1" type="ORF">N5J23_18080</name>
</gene>
<dbReference type="Proteomes" id="UP001161294">
    <property type="component" value="Unassembled WGS sequence"/>
</dbReference>
<reference evidence="1" key="1">
    <citation type="submission" date="2022-09" db="EMBL/GenBank/DDBJ databases">
        <title>Intensive care unit water sources are persistently colonized with multi-drug resistant bacteria and are the site of extensive horizontal gene transfer of antibiotic resistance genes.</title>
        <authorList>
            <person name="Diorio-Toth L."/>
        </authorList>
    </citation>
    <scope>NUCLEOTIDE SEQUENCE</scope>
    <source>
        <strain evidence="1">GD03686</strain>
    </source>
</reference>
<sequence length="218" mass="25285">MISISNMSIQTIEALSLKTLPSMRHTRADLSKRVTHLIRRRACDAEPLDTLYKIACDEHLNGSSETVIGQASVICFSEAPESEFTKERQHFSPFGISIDKSWFFAAGGRPVIYQPKEEHQYVDPTLHWKLVSFDPCKPPEEGWIDWSWQREWRIQATRFYLPPEQTIFVVPSEEDKENLLTRYQADEDGRALYEELVLCLCPNPPRDFPYPIKVLPSR</sequence>
<dbReference type="EMBL" id="JAOCJW010000072">
    <property type="protein sequence ID" value="MDH2007408.1"/>
    <property type="molecule type" value="Genomic_DNA"/>
</dbReference>
<organism evidence="1 2">
    <name type="scientific">Comamonas aquatica</name>
    <dbReference type="NCBI Taxonomy" id="225991"/>
    <lineage>
        <taxon>Bacteria</taxon>
        <taxon>Pseudomonadati</taxon>
        <taxon>Pseudomonadota</taxon>
        <taxon>Betaproteobacteria</taxon>
        <taxon>Burkholderiales</taxon>
        <taxon>Comamonadaceae</taxon>
        <taxon>Comamonas</taxon>
    </lineage>
</organism>
<evidence type="ECO:0000313" key="1">
    <source>
        <dbReference type="EMBL" id="MDH2007408.1"/>
    </source>
</evidence>
<proteinExistence type="predicted"/>
<accession>A0AA43AWE6</accession>
<name>A0AA43AWE6_9BURK</name>
<protein>
    <submittedName>
        <fullName evidence="1">Uncharacterized protein</fullName>
    </submittedName>
</protein>